<dbReference type="Gene3D" id="3.40.50.11340">
    <property type="match status" value="1"/>
</dbReference>
<gene>
    <name evidence="7" type="ORF">CSSPJE1EN2_LOCUS782</name>
</gene>
<protein>
    <recommendedName>
        <fullName evidence="6">Fucosyltransferase</fullName>
        <ecNumber evidence="6">2.4.1.-</ecNumber>
    </recommendedName>
</protein>
<dbReference type="EC" id="2.4.1.-" evidence="6"/>
<keyword evidence="5 6" id="KW-0961">Cell wall biogenesis/degradation</keyword>
<organism evidence="7 8">
    <name type="scientific">Sphagnum jensenii</name>
    <dbReference type="NCBI Taxonomy" id="128206"/>
    <lineage>
        <taxon>Eukaryota</taxon>
        <taxon>Viridiplantae</taxon>
        <taxon>Streptophyta</taxon>
        <taxon>Embryophyta</taxon>
        <taxon>Bryophyta</taxon>
        <taxon>Sphagnophytina</taxon>
        <taxon>Sphagnopsida</taxon>
        <taxon>Sphagnales</taxon>
        <taxon>Sphagnaceae</taxon>
        <taxon>Sphagnum</taxon>
    </lineage>
</organism>
<dbReference type="PANTHER" id="PTHR31889:SF85">
    <property type="entry name" value="FUCOSYLTRANSFERASE"/>
    <property type="match status" value="1"/>
</dbReference>
<sequence length="517" mass="58888">MIAMKERKIPYKKVLLWSLGSCGLVIFLICMYGQPTFHWTRAASIISYMSEKQVSELNCLSRTHKLLNQKNLQKFAMSAKLDKAWRQYGEMHRLCSNGKNLKNVFLNRQRENNTCKYLVFLEPRYGLGNRILALVSAFMYALATDRVLLIEPKKLLEQLLCEPFPGSHWLLPRDFPTATIAKSPTLGAAIKAGYRNMDVVNLHLEHTHDWGDDEFLCDNTHQFLKDIRWLGWTSNQYYVSQLFMIPSLWERLDALFPSKTEVFPQLARLILLPRNDVWKHIEHVYQDYDLDSTVQVGVQVRTLHRKNAEAFDPVIHKQIVDCLLMHKVLPDAKTQGNLSELSGLFPTKQGASQVTEISVLVASLQVKYYDELKAFYRDNPSVHVHMVSHLGHQDKSVHQAHFAFLEMWLLSFSNVIATSAFSTFGYVAQGIGGLQPLILNIMGENSEHDGQPLCTVGQSSEPCTQFPLKPFCKATNTTVEHQNWITQHLNACQDDAGGLQLVESVKGSQGSGNKQRR</sequence>
<comment type="subcellular location">
    <subcellularLocation>
        <location evidence="6">Golgi apparatus</location>
        <location evidence="6">Golgi stack membrane</location>
        <topology evidence="6">Single-pass type II membrane protein</topology>
    </subcellularLocation>
</comment>
<proteinExistence type="inferred from homology"/>
<dbReference type="Pfam" id="PF03254">
    <property type="entry name" value="XG_FTase"/>
    <property type="match status" value="1"/>
</dbReference>
<evidence type="ECO:0000256" key="1">
    <source>
        <dbReference type="ARBA" id="ARBA00010481"/>
    </source>
</evidence>
<dbReference type="Proteomes" id="UP001497522">
    <property type="component" value="Chromosome 1"/>
</dbReference>
<keyword evidence="6" id="KW-0333">Golgi apparatus</keyword>
<evidence type="ECO:0000256" key="2">
    <source>
        <dbReference type="ARBA" id="ARBA00022676"/>
    </source>
</evidence>
<comment type="similarity">
    <text evidence="1 6">Belongs to the glycosyltransferase 37 family.</text>
</comment>
<dbReference type="PANTHER" id="PTHR31889">
    <property type="entry name" value="FUCOSYLTRANSFERASE 2-RELATED"/>
    <property type="match status" value="1"/>
</dbReference>
<evidence type="ECO:0000256" key="3">
    <source>
        <dbReference type="ARBA" id="ARBA00022679"/>
    </source>
</evidence>
<evidence type="ECO:0000256" key="4">
    <source>
        <dbReference type="ARBA" id="ARBA00023180"/>
    </source>
</evidence>
<keyword evidence="3 6" id="KW-0808">Transferase</keyword>
<comment type="function">
    <text evidence="6">May be involved in cell wall biosynthesis.</text>
</comment>
<evidence type="ECO:0000256" key="5">
    <source>
        <dbReference type="ARBA" id="ARBA00023316"/>
    </source>
</evidence>
<keyword evidence="4" id="KW-0325">Glycoprotein</keyword>
<dbReference type="InterPro" id="IPR004938">
    <property type="entry name" value="XG_FTase"/>
</dbReference>
<evidence type="ECO:0000313" key="8">
    <source>
        <dbReference type="Proteomes" id="UP001497522"/>
    </source>
</evidence>
<keyword evidence="2 6" id="KW-0328">Glycosyltransferase</keyword>
<reference evidence="7 8" key="1">
    <citation type="submission" date="2024-03" db="EMBL/GenBank/DDBJ databases">
        <authorList>
            <consortium name="ELIXIR-Norway"/>
            <consortium name="Elixir Norway"/>
        </authorList>
    </citation>
    <scope>NUCLEOTIDE SEQUENCE [LARGE SCALE GENOMIC DNA]</scope>
</reference>
<evidence type="ECO:0000256" key="6">
    <source>
        <dbReference type="RuleBase" id="RU367004"/>
    </source>
</evidence>
<dbReference type="EMBL" id="OZ023702">
    <property type="protein sequence ID" value="CAK9857787.1"/>
    <property type="molecule type" value="Genomic_DNA"/>
</dbReference>
<evidence type="ECO:0000313" key="7">
    <source>
        <dbReference type="EMBL" id="CAK9857787.1"/>
    </source>
</evidence>
<keyword evidence="8" id="KW-1185">Reference proteome</keyword>
<name>A0ABP1A5J4_9BRYO</name>
<accession>A0ABP1A5J4</accession>